<evidence type="ECO:0000313" key="2">
    <source>
        <dbReference type="Proteomes" id="UP000429232"/>
    </source>
</evidence>
<name>A0A6I4HXW1_9SPHI</name>
<dbReference type="Proteomes" id="UP000429232">
    <property type="component" value="Chromosome"/>
</dbReference>
<protein>
    <submittedName>
        <fullName evidence="1">Uncharacterized protein</fullName>
    </submittedName>
</protein>
<organism evidence="1 2">
    <name type="scientific">Mucilaginibacter ginkgonis</name>
    <dbReference type="NCBI Taxonomy" id="2682091"/>
    <lineage>
        <taxon>Bacteria</taxon>
        <taxon>Pseudomonadati</taxon>
        <taxon>Bacteroidota</taxon>
        <taxon>Sphingobacteriia</taxon>
        <taxon>Sphingobacteriales</taxon>
        <taxon>Sphingobacteriaceae</taxon>
        <taxon>Mucilaginibacter</taxon>
    </lineage>
</organism>
<dbReference type="KEGG" id="mgik:GO620_007120"/>
<dbReference type="AlphaFoldDB" id="A0A6I4HXW1"/>
<reference evidence="1 2" key="1">
    <citation type="submission" date="2020-12" db="EMBL/GenBank/DDBJ databases">
        <title>HMF7856_wgs.fasta genome submission.</title>
        <authorList>
            <person name="Kang H."/>
            <person name="Kim H."/>
            <person name="Joh K."/>
        </authorList>
    </citation>
    <scope>NUCLEOTIDE SEQUENCE [LARGE SCALE GENOMIC DNA]</scope>
    <source>
        <strain evidence="1 2">HMF7856</strain>
    </source>
</reference>
<sequence>MIIFNHKTSLNSLEDAYEKLGADNSVDIKISKSFSNDDFGLTPAIIQFFATWYHSNSGKIIFDIKTEDVSNVNSELSDKYLSDFYRLDFLFTCVVYCWIRPIEDIEGRNIKPLLRLQNESHHRKMRRQQINGFQAILACFDHLGNQKGLLNAFYTDDEFIDNEIDFDRAIDKSLRQVTSLNVQLQLSNFAPVRQDVIDVIFELVKNTNDWARADINERPLTPNSRGLYLKTHRRTKASFLDIYHEYAGLNGFFTSNYFETNSNNELYFLEISVFDTGVGYVNRFTKRPTNDFSTEEQVEVIKECMLVNNTSATGLTGKSKGKGLDRIMRTLNDKGFFWLRTGNVSVFRNLIQNHYKPDGLVTDIQLYDWRENSNDRFTPLFLVKGTVATLIFPLMRRSNV</sequence>
<proteinExistence type="predicted"/>
<gene>
    <name evidence="1" type="ORF">GO620_007120</name>
</gene>
<accession>A0A6I4HXW1</accession>
<keyword evidence="2" id="KW-1185">Reference proteome</keyword>
<dbReference type="EMBL" id="CP066775">
    <property type="protein sequence ID" value="QQL51212.1"/>
    <property type="molecule type" value="Genomic_DNA"/>
</dbReference>
<dbReference type="RefSeq" id="WP_157523786.1">
    <property type="nucleotide sequence ID" value="NZ_CP066775.1"/>
</dbReference>
<evidence type="ECO:0000313" key="1">
    <source>
        <dbReference type="EMBL" id="QQL51212.1"/>
    </source>
</evidence>